<gene>
    <name evidence="1" type="ORF">CUD01_23510</name>
</gene>
<reference evidence="1 2" key="1">
    <citation type="submission" date="2019-06" db="EMBL/GenBank/DDBJ databases">
        <title>Whole genome shotgun sequence of Cellulomonas uda NBRC 3747.</title>
        <authorList>
            <person name="Hosoyama A."/>
            <person name="Uohara A."/>
            <person name="Ohji S."/>
            <person name="Ichikawa N."/>
        </authorList>
    </citation>
    <scope>NUCLEOTIDE SEQUENCE [LARGE SCALE GENOMIC DNA]</scope>
    <source>
        <strain evidence="1 2">NBRC 3747</strain>
    </source>
</reference>
<comment type="caution">
    <text evidence="1">The sequence shown here is derived from an EMBL/GenBank/DDBJ whole genome shotgun (WGS) entry which is preliminary data.</text>
</comment>
<dbReference type="RefSeq" id="WP_141321328.1">
    <property type="nucleotide sequence ID" value="NZ_BJLP01000041.1"/>
</dbReference>
<name>A0A4Y3KD58_CELUD</name>
<accession>A0A4Y3KD58</accession>
<evidence type="ECO:0000313" key="1">
    <source>
        <dbReference type="EMBL" id="GEA81907.1"/>
    </source>
</evidence>
<sequence length="113" mass="12487">MSEQDERPPLLSVTAGDAGADRVLRRQVAALRDQAVGTPLGDMLDDVLAGRRTLRDVARTPEFDEVVAPAARVATEQWVALTPQERETLVAQGREQVARAREEVYRERYGDGT</sequence>
<proteinExistence type="predicted"/>
<dbReference type="AlphaFoldDB" id="A0A4Y3KD58"/>
<keyword evidence="2" id="KW-1185">Reference proteome</keyword>
<evidence type="ECO:0000313" key="2">
    <source>
        <dbReference type="Proteomes" id="UP000315842"/>
    </source>
</evidence>
<protein>
    <submittedName>
        <fullName evidence="1">Uncharacterized protein</fullName>
    </submittedName>
</protein>
<dbReference type="Proteomes" id="UP000315842">
    <property type="component" value="Unassembled WGS sequence"/>
</dbReference>
<organism evidence="1 2">
    <name type="scientific">Cellulomonas uda</name>
    <dbReference type="NCBI Taxonomy" id="1714"/>
    <lineage>
        <taxon>Bacteria</taxon>
        <taxon>Bacillati</taxon>
        <taxon>Actinomycetota</taxon>
        <taxon>Actinomycetes</taxon>
        <taxon>Micrococcales</taxon>
        <taxon>Cellulomonadaceae</taxon>
        <taxon>Cellulomonas</taxon>
    </lineage>
</organism>
<dbReference type="EMBL" id="BJLP01000041">
    <property type="protein sequence ID" value="GEA81907.1"/>
    <property type="molecule type" value="Genomic_DNA"/>
</dbReference>